<keyword evidence="7" id="KW-0067">ATP-binding</keyword>
<dbReference type="PANTHER" id="PTHR43047">
    <property type="entry name" value="TWO-COMPONENT HISTIDINE PROTEIN KINASE"/>
    <property type="match status" value="1"/>
</dbReference>
<evidence type="ECO:0000256" key="9">
    <source>
        <dbReference type="PROSITE-ProRule" id="PRU00169"/>
    </source>
</evidence>
<feature type="domain" description="Histidine kinase" evidence="13">
    <location>
        <begin position="872"/>
        <end position="1103"/>
    </location>
</feature>
<dbReference type="PANTHER" id="PTHR43047:SF72">
    <property type="entry name" value="OSMOSENSING HISTIDINE PROTEIN KINASE SLN1"/>
    <property type="match status" value="1"/>
</dbReference>
<dbReference type="SMART" id="SM00387">
    <property type="entry name" value="HATPase_c"/>
    <property type="match status" value="2"/>
</dbReference>
<dbReference type="InterPro" id="IPR001789">
    <property type="entry name" value="Sig_transdc_resp-reg_receiver"/>
</dbReference>
<dbReference type="Pfam" id="PF00512">
    <property type="entry name" value="HisKA"/>
    <property type="match status" value="2"/>
</dbReference>
<accession>A0ABS6JNU1</accession>
<feature type="transmembrane region" description="Helical" evidence="11">
    <location>
        <begin position="218"/>
        <end position="243"/>
    </location>
</feature>
<evidence type="ECO:0000256" key="6">
    <source>
        <dbReference type="ARBA" id="ARBA00022777"/>
    </source>
</evidence>
<keyword evidence="10" id="KW-0175">Coiled coil</keyword>
<evidence type="ECO:0000256" key="4">
    <source>
        <dbReference type="ARBA" id="ARBA00022679"/>
    </source>
</evidence>
<feature type="domain" description="Response regulatory" evidence="14">
    <location>
        <begin position="688"/>
        <end position="804"/>
    </location>
</feature>
<reference evidence="15 16" key="1">
    <citation type="submission" date="2021-06" db="EMBL/GenBank/DDBJ databases">
        <title>Bacillus sp. RD4P76, an endophyte from a halophyte.</title>
        <authorList>
            <person name="Sun J.-Q."/>
        </authorList>
    </citation>
    <scope>NUCLEOTIDE SEQUENCE [LARGE SCALE GENOMIC DNA]</scope>
    <source>
        <strain evidence="15 16">JCM 17098</strain>
    </source>
</reference>
<sequence>MRSVMLFLVFLFFVIISLPAKASANGEVVISDDSESIQLNHYIHILEDQDNMWTIEQVSSDSFRQKFTRNDGRLPNYGYTDSSYWVRFDVTNLSNKNLWLLELDNTTMDYVTFYVPSESGRNEYETHMTGDLFPFKQRELKHRNFVLELDLPLQETSSIYIHFKTEGAMNFPLTIWSEDRFIEKTQREYIIIGLLFGIVSVMALYNLFLYFVLRNKSYLFYVVFIIASSLTQIAFLGLGYQYLWPEAIWWNNRSIVFFMCLSNIAGLLFAKVFLDMKRYTPMLNKLIKPIIIFNLFLIVLLYFSYPIALVVVMVSLMFFIIFIVVSAYLSYRRGYHAARFFLLAWCILLLGVIITGLVDSGFLPLMPYTKYAWQITSVIEVVLFSFALADKINMMRIEKDEAKKDAIESKEMALESLKRTNKLKDEFLAVTSHEIRTPLNGIIGIAETMKDGAAGEITDSMNKNLGMIITSGRRLSHLIDDILDFSSLKNDVLELNFKRVYLHELTEVVLTMCKTLVKHKNLKLVNKIPKTIPPVLADENRLQQILYNLIGNGIKYTEEGSITVLATYDEHAVVLTVQDTGIGIPEDQLESIFLPFQQGDHTSAGGYGGTGIGLNITKRLIELHQGYITVDSNKGEGSTFTFTLPKYENESEREVASSVSSLPSIKGTETITLQESILNRQSGKTGKRIMVADDELVNLQVLINHLTLGGYEVDIAKNGLDTLNRIDQKEYDLLILDIMMPKMSGYEVCRQIRVKYSLTELPVLMLTAKNQLDDRITAFELGANDYLTKPFEREELLARVKTLVDLKQATKKLNDHANKLDKMNNQLKHMNDELEDKVRERTKELRNINSRLEELNANLRKTEKSRRQLLSNISHDLGTPITFLHSYVQSVREGLIDYDDTRYLQLVENKIQMLDRLTEDLFDLAKFESGQMTLNIKQHYLDDWLDAIYSKFDVDVSERNIAFTYPDIIGIENGLEVSILIDCERMDQVFSNLIYNAMKYTPKGGLISITANVKRWEVRKDKDFDGEAIISVSDTGQGIDPESLPHIFDRFYQGTPSNKQDAGGTGLGLAITKEIIQYHKGEIWVESKVNGGSTFYFTLPIVFKGRKGKK</sequence>
<feature type="transmembrane region" description="Helical" evidence="11">
    <location>
        <begin position="341"/>
        <end position="365"/>
    </location>
</feature>
<dbReference type="InterPro" id="IPR011006">
    <property type="entry name" value="CheY-like_superfamily"/>
</dbReference>
<dbReference type="PRINTS" id="PR00344">
    <property type="entry name" value="BCTRLSENSOR"/>
</dbReference>
<feature type="transmembrane region" description="Helical" evidence="11">
    <location>
        <begin position="286"/>
        <end position="303"/>
    </location>
</feature>
<dbReference type="InterPro" id="IPR004358">
    <property type="entry name" value="Sig_transdc_His_kin-like_C"/>
</dbReference>
<organism evidence="15 16">
    <name type="scientific">Evansella alkalicola</name>
    <dbReference type="NCBI Taxonomy" id="745819"/>
    <lineage>
        <taxon>Bacteria</taxon>
        <taxon>Bacillati</taxon>
        <taxon>Bacillota</taxon>
        <taxon>Bacilli</taxon>
        <taxon>Bacillales</taxon>
        <taxon>Bacillaceae</taxon>
        <taxon>Evansella</taxon>
    </lineage>
</organism>
<feature type="transmembrane region" description="Helical" evidence="11">
    <location>
        <begin position="189"/>
        <end position="211"/>
    </location>
</feature>
<dbReference type="SMART" id="SM00448">
    <property type="entry name" value="REC"/>
    <property type="match status" value="1"/>
</dbReference>
<keyword evidence="16" id="KW-1185">Reference proteome</keyword>
<dbReference type="Proteomes" id="UP000790580">
    <property type="component" value="Unassembled WGS sequence"/>
</dbReference>
<dbReference type="EC" id="2.7.13.3" evidence="2"/>
<keyword evidence="6" id="KW-0418">Kinase</keyword>
<keyword evidence="11" id="KW-0812">Transmembrane</keyword>
<protein>
    <recommendedName>
        <fullName evidence="2">histidine kinase</fullName>
        <ecNumber evidence="2">2.7.13.3</ecNumber>
    </recommendedName>
</protein>
<dbReference type="InterPro" id="IPR005467">
    <property type="entry name" value="His_kinase_dom"/>
</dbReference>
<comment type="caution">
    <text evidence="15">The sequence shown here is derived from an EMBL/GenBank/DDBJ whole genome shotgun (WGS) entry which is preliminary data.</text>
</comment>
<keyword evidence="8" id="KW-0902">Two-component regulatory system</keyword>
<evidence type="ECO:0000256" key="3">
    <source>
        <dbReference type="ARBA" id="ARBA00022553"/>
    </source>
</evidence>
<dbReference type="Gene3D" id="3.40.50.2300">
    <property type="match status" value="1"/>
</dbReference>
<keyword evidence="3 9" id="KW-0597">Phosphoprotein</keyword>
<keyword evidence="12" id="KW-0732">Signal</keyword>
<dbReference type="PROSITE" id="PS50109">
    <property type="entry name" value="HIS_KIN"/>
    <property type="match status" value="2"/>
</dbReference>
<dbReference type="InterPro" id="IPR011623">
    <property type="entry name" value="7TMR_DISM_rcpt_extracell_dom1"/>
</dbReference>
<dbReference type="SUPFAM" id="SSF52172">
    <property type="entry name" value="CheY-like"/>
    <property type="match status" value="1"/>
</dbReference>
<dbReference type="PROSITE" id="PS50110">
    <property type="entry name" value="RESPONSE_REGULATORY"/>
    <property type="match status" value="1"/>
</dbReference>
<keyword evidence="11" id="KW-1133">Transmembrane helix</keyword>
<dbReference type="Pfam" id="PF07695">
    <property type="entry name" value="7TMR-DISM_7TM"/>
    <property type="match status" value="1"/>
</dbReference>
<feature type="transmembrane region" description="Helical" evidence="11">
    <location>
        <begin position="309"/>
        <end position="329"/>
    </location>
</feature>
<evidence type="ECO:0000256" key="5">
    <source>
        <dbReference type="ARBA" id="ARBA00022741"/>
    </source>
</evidence>
<keyword evidence="5" id="KW-0547">Nucleotide-binding</keyword>
<evidence type="ECO:0000256" key="10">
    <source>
        <dbReference type="SAM" id="Coils"/>
    </source>
</evidence>
<dbReference type="InterPro" id="IPR003594">
    <property type="entry name" value="HATPase_dom"/>
</dbReference>
<dbReference type="SMART" id="SM00388">
    <property type="entry name" value="HisKA"/>
    <property type="match status" value="2"/>
</dbReference>
<evidence type="ECO:0000256" key="12">
    <source>
        <dbReference type="SAM" id="SignalP"/>
    </source>
</evidence>
<dbReference type="InterPro" id="IPR003661">
    <property type="entry name" value="HisK_dim/P_dom"/>
</dbReference>
<dbReference type="InterPro" id="IPR011622">
    <property type="entry name" value="7TMR_DISM_rcpt_extracell_dom2"/>
</dbReference>
<dbReference type="InterPro" id="IPR036097">
    <property type="entry name" value="HisK_dim/P_sf"/>
</dbReference>
<comment type="catalytic activity">
    <reaction evidence="1">
        <text>ATP + protein L-histidine = ADP + protein N-phospho-L-histidine.</text>
        <dbReference type="EC" id="2.7.13.3"/>
    </reaction>
</comment>
<gene>
    <name evidence="15" type="ORF">KS407_01420</name>
</gene>
<feature type="coiled-coil region" evidence="10">
    <location>
        <begin position="806"/>
        <end position="872"/>
    </location>
</feature>
<keyword evidence="11" id="KW-0472">Membrane</keyword>
<evidence type="ECO:0000256" key="8">
    <source>
        <dbReference type="ARBA" id="ARBA00023012"/>
    </source>
</evidence>
<evidence type="ECO:0000256" key="7">
    <source>
        <dbReference type="ARBA" id="ARBA00022840"/>
    </source>
</evidence>
<dbReference type="SUPFAM" id="SSF47384">
    <property type="entry name" value="Homodimeric domain of signal transducing histidine kinase"/>
    <property type="match status" value="2"/>
</dbReference>
<dbReference type="Gene3D" id="3.30.565.10">
    <property type="entry name" value="Histidine kinase-like ATPase, C-terminal domain"/>
    <property type="match status" value="2"/>
</dbReference>
<dbReference type="SUPFAM" id="SSF55874">
    <property type="entry name" value="ATPase domain of HSP90 chaperone/DNA topoisomerase II/histidine kinase"/>
    <property type="match status" value="2"/>
</dbReference>
<dbReference type="Pfam" id="PF02518">
    <property type="entry name" value="HATPase_c"/>
    <property type="match status" value="2"/>
</dbReference>
<evidence type="ECO:0000259" key="14">
    <source>
        <dbReference type="PROSITE" id="PS50110"/>
    </source>
</evidence>
<dbReference type="CDD" id="cd00082">
    <property type="entry name" value="HisKA"/>
    <property type="match status" value="2"/>
</dbReference>
<evidence type="ECO:0000313" key="16">
    <source>
        <dbReference type="Proteomes" id="UP000790580"/>
    </source>
</evidence>
<name>A0ABS6JNU1_9BACI</name>
<evidence type="ECO:0000256" key="1">
    <source>
        <dbReference type="ARBA" id="ARBA00000085"/>
    </source>
</evidence>
<dbReference type="Gene3D" id="2.60.40.2380">
    <property type="match status" value="1"/>
</dbReference>
<evidence type="ECO:0000256" key="2">
    <source>
        <dbReference type="ARBA" id="ARBA00012438"/>
    </source>
</evidence>
<dbReference type="CDD" id="cd17574">
    <property type="entry name" value="REC_OmpR"/>
    <property type="match status" value="1"/>
</dbReference>
<feature type="domain" description="Histidine kinase" evidence="13">
    <location>
        <begin position="430"/>
        <end position="648"/>
    </location>
</feature>
<dbReference type="InterPro" id="IPR036890">
    <property type="entry name" value="HATPase_C_sf"/>
</dbReference>
<evidence type="ECO:0000256" key="11">
    <source>
        <dbReference type="SAM" id="Phobius"/>
    </source>
</evidence>
<evidence type="ECO:0000259" key="13">
    <source>
        <dbReference type="PROSITE" id="PS50109"/>
    </source>
</evidence>
<dbReference type="Gene3D" id="1.10.287.130">
    <property type="match status" value="2"/>
</dbReference>
<proteinExistence type="predicted"/>
<feature type="modified residue" description="4-aspartylphosphate" evidence="9">
    <location>
        <position position="737"/>
    </location>
</feature>
<evidence type="ECO:0000313" key="15">
    <source>
        <dbReference type="EMBL" id="MBU9720100.1"/>
    </source>
</evidence>
<feature type="chain" id="PRO_5047487986" description="histidine kinase" evidence="12">
    <location>
        <begin position="23"/>
        <end position="1110"/>
    </location>
</feature>
<dbReference type="CDD" id="cd16922">
    <property type="entry name" value="HATPase_EvgS-ArcB-TorS-like"/>
    <property type="match status" value="1"/>
</dbReference>
<dbReference type="Pfam" id="PF07696">
    <property type="entry name" value="7TMR-DISMED2"/>
    <property type="match status" value="1"/>
</dbReference>
<dbReference type="RefSeq" id="WP_088073555.1">
    <property type="nucleotide sequence ID" value="NZ_JAHQCR010000012.1"/>
</dbReference>
<keyword evidence="4" id="KW-0808">Transferase</keyword>
<dbReference type="Pfam" id="PF00072">
    <property type="entry name" value="Response_reg"/>
    <property type="match status" value="1"/>
</dbReference>
<dbReference type="EMBL" id="JAHQCR010000012">
    <property type="protein sequence ID" value="MBU9720100.1"/>
    <property type="molecule type" value="Genomic_DNA"/>
</dbReference>
<feature type="transmembrane region" description="Helical" evidence="11">
    <location>
        <begin position="255"/>
        <end position="274"/>
    </location>
</feature>
<feature type="signal peptide" evidence="12">
    <location>
        <begin position="1"/>
        <end position="22"/>
    </location>
</feature>